<proteinExistence type="predicted"/>
<gene>
    <name evidence="1" type="ORF">ENW50_03740</name>
</gene>
<protein>
    <submittedName>
        <fullName evidence="1">RidA family protein</fullName>
    </submittedName>
</protein>
<dbReference type="Gene3D" id="3.30.1330.40">
    <property type="entry name" value="RutC-like"/>
    <property type="match status" value="1"/>
</dbReference>
<evidence type="ECO:0000313" key="1">
    <source>
        <dbReference type="EMBL" id="HGY93788.1"/>
    </source>
</evidence>
<dbReference type="PANTHER" id="PTHR43857">
    <property type="entry name" value="BLR7761 PROTEIN"/>
    <property type="match status" value="1"/>
</dbReference>
<dbReference type="Pfam" id="PF01042">
    <property type="entry name" value="Ribonuc_L-PSP"/>
    <property type="match status" value="1"/>
</dbReference>
<name>A0A7V4XRF7_9BACT</name>
<dbReference type="InterPro" id="IPR035959">
    <property type="entry name" value="RutC-like_sf"/>
</dbReference>
<dbReference type="PANTHER" id="PTHR43857:SF1">
    <property type="entry name" value="YJGH FAMILY PROTEIN"/>
    <property type="match status" value="1"/>
</dbReference>
<dbReference type="SUPFAM" id="SSF55298">
    <property type="entry name" value="YjgF-like"/>
    <property type="match status" value="1"/>
</dbReference>
<organism evidence="1">
    <name type="scientific">Acidobacterium capsulatum</name>
    <dbReference type="NCBI Taxonomy" id="33075"/>
    <lineage>
        <taxon>Bacteria</taxon>
        <taxon>Pseudomonadati</taxon>
        <taxon>Acidobacteriota</taxon>
        <taxon>Terriglobia</taxon>
        <taxon>Terriglobales</taxon>
        <taxon>Acidobacteriaceae</taxon>
        <taxon>Acidobacterium</taxon>
    </lineage>
</organism>
<dbReference type="CDD" id="cd06154">
    <property type="entry name" value="YjgF_YER057c_UK114_like_6"/>
    <property type="match status" value="1"/>
</dbReference>
<sequence>MRENIAGSSPYEPIIGFSRAVRVGNCVHVSGTGPVGADQADAAAQTRHILKLIEQSLEKAGAQMKDVVRTRMYLTHAEDWEMVGRAHGEFFGAIRPAATMVVVAKLLNPDWRIEIEADAVLEP</sequence>
<accession>A0A7V4XRF7</accession>
<dbReference type="AlphaFoldDB" id="A0A7V4XRF7"/>
<dbReference type="InterPro" id="IPR006175">
    <property type="entry name" value="YjgF/YER057c/UK114"/>
</dbReference>
<reference evidence="1" key="1">
    <citation type="journal article" date="2020" name="mSystems">
        <title>Genome- and Community-Level Interaction Insights into Carbon Utilization and Element Cycling Functions of Hydrothermarchaeota in Hydrothermal Sediment.</title>
        <authorList>
            <person name="Zhou Z."/>
            <person name="Liu Y."/>
            <person name="Xu W."/>
            <person name="Pan J."/>
            <person name="Luo Z.H."/>
            <person name="Li M."/>
        </authorList>
    </citation>
    <scope>NUCLEOTIDE SEQUENCE [LARGE SCALE GENOMIC DNA]</scope>
    <source>
        <strain evidence="1">SpSt-855</strain>
    </source>
</reference>
<dbReference type="EMBL" id="DTKL01000019">
    <property type="protein sequence ID" value="HGY93788.1"/>
    <property type="molecule type" value="Genomic_DNA"/>
</dbReference>
<comment type="caution">
    <text evidence="1">The sequence shown here is derived from an EMBL/GenBank/DDBJ whole genome shotgun (WGS) entry which is preliminary data.</text>
</comment>